<evidence type="ECO:0000313" key="4">
    <source>
        <dbReference type="Proteomes" id="UP000007635"/>
    </source>
</evidence>
<dbReference type="PANTHER" id="PTHR22443">
    <property type="entry name" value="NON-SPECIFIC LETHAL 1, ISOFORM M"/>
    <property type="match status" value="1"/>
</dbReference>
<name>A0AAQ4RXH3_GASAC</name>
<feature type="compositionally biased region" description="Basic residues" evidence="1">
    <location>
        <begin position="594"/>
        <end position="604"/>
    </location>
</feature>
<dbReference type="AlphaFoldDB" id="A0AAQ4RXH3"/>
<dbReference type="Ensembl" id="ENSGACT00000084812.1">
    <property type="protein sequence ID" value="ENSGACP00000068309.1"/>
    <property type="gene ID" value="ENSGACG00000034481.1"/>
</dbReference>
<feature type="compositionally biased region" description="Basic and acidic residues" evidence="1">
    <location>
        <begin position="439"/>
        <end position="449"/>
    </location>
</feature>
<accession>A0AAQ4RXH3</accession>
<keyword evidence="4" id="KW-1185">Reference proteome</keyword>
<feature type="domain" description="PEHE" evidence="2">
    <location>
        <begin position="706"/>
        <end position="832"/>
    </location>
</feature>
<dbReference type="Pfam" id="PF15275">
    <property type="entry name" value="PEHE"/>
    <property type="match status" value="1"/>
</dbReference>
<evidence type="ECO:0000259" key="2">
    <source>
        <dbReference type="PROSITE" id="PS52052"/>
    </source>
</evidence>
<feature type="region of interest" description="Disordered" evidence="1">
    <location>
        <begin position="118"/>
        <end position="157"/>
    </location>
</feature>
<organism evidence="3 4">
    <name type="scientific">Gasterosteus aculeatus aculeatus</name>
    <name type="common">three-spined stickleback</name>
    <dbReference type="NCBI Taxonomy" id="481459"/>
    <lineage>
        <taxon>Eukaryota</taxon>
        <taxon>Metazoa</taxon>
        <taxon>Chordata</taxon>
        <taxon>Craniata</taxon>
        <taxon>Vertebrata</taxon>
        <taxon>Euteleostomi</taxon>
        <taxon>Actinopterygii</taxon>
        <taxon>Neopterygii</taxon>
        <taxon>Teleostei</taxon>
        <taxon>Neoteleostei</taxon>
        <taxon>Acanthomorphata</taxon>
        <taxon>Eupercaria</taxon>
        <taxon>Perciformes</taxon>
        <taxon>Cottioidei</taxon>
        <taxon>Gasterosteales</taxon>
        <taxon>Gasterosteidae</taxon>
        <taxon>Gasterosteus</taxon>
    </lineage>
</organism>
<feature type="region of interest" description="Disordered" evidence="1">
    <location>
        <begin position="279"/>
        <end position="313"/>
    </location>
</feature>
<dbReference type="GO" id="GO:0044545">
    <property type="term" value="C:NSL complex"/>
    <property type="evidence" value="ECO:0007669"/>
    <property type="project" value="TreeGrafter"/>
</dbReference>
<dbReference type="InterPro" id="IPR029332">
    <property type="entry name" value="PEHE_dom"/>
</dbReference>
<reference evidence="3" key="2">
    <citation type="submission" date="2025-08" db="UniProtKB">
        <authorList>
            <consortium name="Ensembl"/>
        </authorList>
    </citation>
    <scope>IDENTIFICATION</scope>
</reference>
<dbReference type="PANTHER" id="PTHR22443:SF16">
    <property type="entry name" value="KAT8 REGULATORY NSL COMPLEX SUBUNIT 1-LIKE PROTEIN"/>
    <property type="match status" value="1"/>
</dbReference>
<proteinExistence type="predicted"/>
<feature type="compositionally biased region" description="Low complexity" evidence="1">
    <location>
        <begin position="537"/>
        <end position="550"/>
    </location>
</feature>
<feature type="compositionally biased region" description="Acidic residues" evidence="1">
    <location>
        <begin position="288"/>
        <end position="302"/>
    </location>
</feature>
<dbReference type="Proteomes" id="UP000007635">
    <property type="component" value="Chromosome XVI"/>
</dbReference>
<feature type="region of interest" description="Disordered" evidence="1">
    <location>
        <begin position="435"/>
        <end position="460"/>
    </location>
</feature>
<protein>
    <recommendedName>
        <fullName evidence="2">PEHE domain-containing protein</fullName>
    </recommendedName>
</protein>
<dbReference type="GeneTree" id="ENSGT00530000063688"/>
<dbReference type="GO" id="GO:0035035">
    <property type="term" value="F:histone acetyltransferase binding"/>
    <property type="evidence" value="ECO:0007669"/>
    <property type="project" value="TreeGrafter"/>
</dbReference>
<dbReference type="Gene3D" id="6.10.250.3170">
    <property type="match status" value="1"/>
</dbReference>
<feature type="compositionally biased region" description="Basic residues" evidence="1">
    <location>
        <begin position="621"/>
        <end position="636"/>
    </location>
</feature>
<reference evidence="3 4" key="1">
    <citation type="journal article" date="2021" name="G3 (Bethesda)">
        <title>Improved contiguity of the threespine stickleback genome using long-read sequencing.</title>
        <authorList>
            <person name="Nath S."/>
            <person name="Shaw D.E."/>
            <person name="White M.A."/>
        </authorList>
    </citation>
    <scope>NUCLEOTIDE SEQUENCE [LARGE SCALE GENOMIC DNA]</scope>
    <source>
        <strain evidence="3 4">Lake Benthic</strain>
    </source>
</reference>
<dbReference type="InterPro" id="IPR026180">
    <property type="entry name" value="NSL1"/>
</dbReference>
<dbReference type="SMART" id="SM01300">
    <property type="entry name" value="PEHE"/>
    <property type="match status" value="1"/>
</dbReference>
<feature type="region of interest" description="Disordered" evidence="1">
    <location>
        <begin position="493"/>
        <end position="515"/>
    </location>
</feature>
<feature type="region of interest" description="Disordered" evidence="1">
    <location>
        <begin position="584"/>
        <end position="638"/>
    </location>
</feature>
<sequence>MMAPALTKTLKDGHGIHLSSPANPESRMMSADDGDLENMWLSFSRFPPLDTCLPAGPRDVPADPLLSPCPQASSNQCEAVFSPSPATLLGLLSFSRGLLDSHQVGCVFPGVPDMFLSPAPEHNSQDPRLLPGRRSAPQCGPGGGDGHRRSLAFTSLPPSPTLTLGKVAAVGRCPPRPRCGCVTSDRPASRTELDAAAREQLRRQERLRGRAQRLQMRLRGLLGEHALLHCSQQLEGLKSHLRAGGSTLSTAGEPRFSWPELTEFSSSGGAILRGLQGALDSEATASSSDEDEDDDDEEDDEEIHGTYKASAVSGGGCEGRWLRERAELCSRWSWLLLRLAELEGRIPALVELHKHIRSTKGGVVLAEAQPLTDGQIQQTLRRELSGRSCSASDADAEHCSPMSLLHNIERQSAQLSQFVNSLLTPLCFSPLSKPPKGGFRSDREGDRAFEPVGSKRRRPATRRLSKNVSYVCARTRPLVTYHKPKLFPFSSCQPSDLKDSGRPASTISSPLSSSSCLCCSSWDPSALCSDADCCSSRAPSSRTSSASLSSDTRWPHRSKRLPAREVWSQRPLFICAQPSDQAHGFSSTPLHNSRTSKQHARRPKGVLGLSPIRTAGSAPSQHRRANQRKRKRQHIHRPTEYEEDVLYQFCDPNTSDEAFEESYTQFSRKKTSRGFIRKRQGESVYSIDNIVIPMALAKVEKLPYKDILTPSWREIDASSLMTREAEKNEEEEVEDLANEVFAQRHLDLEQREKLRWSWGKRKCCGPPKSRLSDGWGGTCTSGEESSVELGCAQVDSGEQQSSEEWLVRFKSPERISECGDSGAAGGNPYSSY</sequence>
<reference evidence="3" key="3">
    <citation type="submission" date="2025-09" db="UniProtKB">
        <authorList>
            <consortium name="Ensembl"/>
        </authorList>
    </citation>
    <scope>IDENTIFICATION</scope>
</reference>
<feature type="region of interest" description="Disordered" evidence="1">
    <location>
        <begin position="537"/>
        <end position="556"/>
    </location>
</feature>
<evidence type="ECO:0000313" key="3">
    <source>
        <dbReference type="Ensembl" id="ENSGACP00000068309.1"/>
    </source>
</evidence>
<feature type="compositionally biased region" description="Polar residues" evidence="1">
    <location>
        <begin position="584"/>
        <end position="593"/>
    </location>
</feature>
<dbReference type="PROSITE" id="PS52052">
    <property type="entry name" value="PEHE"/>
    <property type="match status" value="1"/>
</dbReference>
<evidence type="ECO:0000256" key="1">
    <source>
        <dbReference type="SAM" id="MobiDB-lite"/>
    </source>
</evidence>